<dbReference type="EMBL" id="JAMDHA010000037">
    <property type="protein sequence ID" value="MDD1011150.1"/>
    <property type="molecule type" value="Genomic_DNA"/>
</dbReference>
<name>A0A9X4C750_9PSED</name>
<sequence>MIILTPNPTDPGSDVLADSVSPQQHIVGLKNHFKSSPRVTVKLDLKDLLIEQVLLDLMKKEMGNQSFRMDNQGSFNGKVVDVLRLFKEFPAGGAKITFPQYQYCEESCRVTLVVDPYDSGIVMERIIGHYKECNLGTPISLNHLAANLEFSKKDTQYFPRASPYQFFRRDTITLTWPWDVTAKHPGELICNVLLYKAGQDNSLHQRETAWPTFKPPSIRMDVRPKRLSVLEHFSALIMHPYALGIFTAVVGGLILHFGFGIG</sequence>
<organism evidence="2 3">
    <name type="scientific">Pseudomonas shahriarae</name>
    <dbReference type="NCBI Taxonomy" id="2745512"/>
    <lineage>
        <taxon>Bacteria</taxon>
        <taxon>Pseudomonadati</taxon>
        <taxon>Pseudomonadota</taxon>
        <taxon>Gammaproteobacteria</taxon>
        <taxon>Pseudomonadales</taxon>
        <taxon>Pseudomonadaceae</taxon>
        <taxon>Pseudomonas</taxon>
    </lineage>
</organism>
<dbReference type="AlphaFoldDB" id="A0A9X4C750"/>
<keyword evidence="3" id="KW-1185">Reference proteome</keyword>
<keyword evidence="1" id="KW-0812">Transmembrane</keyword>
<protein>
    <submittedName>
        <fullName evidence="2">Uncharacterized protein</fullName>
    </submittedName>
</protein>
<gene>
    <name evidence="2" type="ORF">M5G27_27130</name>
</gene>
<dbReference type="RefSeq" id="WP_050682290.1">
    <property type="nucleotide sequence ID" value="NZ_JAMDHA010000037.1"/>
</dbReference>
<comment type="caution">
    <text evidence="2">The sequence shown here is derived from an EMBL/GenBank/DDBJ whole genome shotgun (WGS) entry which is preliminary data.</text>
</comment>
<dbReference type="Proteomes" id="UP001148185">
    <property type="component" value="Unassembled WGS sequence"/>
</dbReference>
<feature type="transmembrane region" description="Helical" evidence="1">
    <location>
        <begin position="233"/>
        <end position="259"/>
    </location>
</feature>
<evidence type="ECO:0000313" key="3">
    <source>
        <dbReference type="Proteomes" id="UP001148185"/>
    </source>
</evidence>
<keyword evidence="1" id="KW-1133">Transmembrane helix</keyword>
<accession>A0A9X4C750</accession>
<reference evidence="2 3" key="1">
    <citation type="submission" date="2022-05" db="EMBL/GenBank/DDBJ databases">
        <title>Novel Pseudomonas spp. Isolated from a Rainbow Trout Aquaculture Facility.</title>
        <authorList>
            <person name="Testerman T."/>
            <person name="Graf J."/>
        </authorList>
    </citation>
    <scope>NUCLEOTIDE SEQUENCE [LARGE SCALE GENOMIC DNA]</scope>
    <source>
        <strain evidence="2 3">ID1042</strain>
    </source>
</reference>
<proteinExistence type="predicted"/>
<keyword evidence="1" id="KW-0472">Membrane</keyword>
<evidence type="ECO:0000313" key="2">
    <source>
        <dbReference type="EMBL" id="MDD1011150.1"/>
    </source>
</evidence>
<evidence type="ECO:0000256" key="1">
    <source>
        <dbReference type="SAM" id="Phobius"/>
    </source>
</evidence>